<sequence length="210" mass="23156">MDLFPHGPLRLVEDAEGGIRYWPDAVPAAGAQAWFDALRAHAGWELQRRPMYDRQVEVPRLLAAYRLDAPWPEALPLGEILERVQARVAAPYNAVGLNLYRDGRDSVAMHHDKLHTLVPGQPIALVSLGAPRRMNIRAKAGGRAQAVELAPGSVLAMSHASQLTHEHGIPKTARAVGERVSVVFRVRPARDLARGRHGPYWRASTAMEGR</sequence>
<evidence type="ECO:0000313" key="3">
    <source>
        <dbReference type="Proteomes" id="UP000462066"/>
    </source>
</evidence>
<dbReference type="AlphaFoldDB" id="A0A7V8GM46"/>
<dbReference type="Gene3D" id="2.60.120.590">
    <property type="entry name" value="Alpha-ketoglutarate-dependent dioxygenase AlkB-like"/>
    <property type="match status" value="1"/>
</dbReference>
<dbReference type="PROSITE" id="PS51471">
    <property type="entry name" value="FE2OG_OXY"/>
    <property type="match status" value="1"/>
</dbReference>
<evidence type="ECO:0000313" key="2">
    <source>
        <dbReference type="EMBL" id="KAF1686261.1"/>
    </source>
</evidence>
<dbReference type="GO" id="GO:0051213">
    <property type="term" value="F:dioxygenase activity"/>
    <property type="evidence" value="ECO:0007669"/>
    <property type="project" value="UniProtKB-KW"/>
</dbReference>
<reference evidence="2 3" key="1">
    <citation type="submission" date="2017-10" db="EMBL/GenBank/DDBJ databases">
        <title>Whole genome sequencing of Pseudoxanthomonas broegbernensis DSM 12573(T).</title>
        <authorList>
            <person name="Kumar S."/>
            <person name="Bansal K."/>
            <person name="Kaur A."/>
            <person name="Patil P."/>
            <person name="Sharma S."/>
            <person name="Patil P.B."/>
        </authorList>
    </citation>
    <scope>NUCLEOTIDE SEQUENCE [LARGE SCALE GENOMIC DNA]</scope>
    <source>
        <strain evidence="2 3">DSM 12573</strain>
    </source>
</reference>
<dbReference type="GO" id="GO:0006307">
    <property type="term" value="P:DNA alkylation repair"/>
    <property type="evidence" value="ECO:0007669"/>
    <property type="project" value="InterPro"/>
</dbReference>
<keyword evidence="3" id="KW-1185">Reference proteome</keyword>
<dbReference type="InterPro" id="IPR037151">
    <property type="entry name" value="AlkB-like_sf"/>
</dbReference>
<accession>A0A7V8GM46</accession>
<dbReference type="SUPFAM" id="SSF51197">
    <property type="entry name" value="Clavaminate synthase-like"/>
    <property type="match status" value="1"/>
</dbReference>
<feature type="domain" description="Fe2OG dioxygenase" evidence="1">
    <location>
        <begin position="91"/>
        <end position="188"/>
    </location>
</feature>
<dbReference type="InterPro" id="IPR005123">
    <property type="entry name" value="Oxoglu/Fe-dep_dioxygenase_dom"/>
</dbReference>
<dbReference type="Pfam" id="PF13532">
    <property type="entry name" value="2OG-FeII_Oxy_2"/>
    <property type="match status" value="1"/>
</dbReference>
<dbReference type="Proteomes" id="UP000462066">
    <property type="component" value="Unassembled WGS sequence"/>
</dbReference>
<dbReference type="EMBL" id="MWIP01000007">
    <property type="protein sequence ID" value="KAF1686261.1"/>
    <property type="molecule type" value="Genomic_DNA"/>
</dbReference>
<keyword evidence="2" id="KW-0560">Oxidoreductase</keyword>
<name>A0A7V8GM46_9GAMM</name>
<dbReference type="InterPro" id="IPR032854">
    <property type="entry name" value="ALKBH3"/>
</dbReference>
<protein>
    <submittedName>
        <fullName evidence="2">Alpha-ketoglutarate-dependent dioxygenase AlkB</fullName>
    </submittedName>
</protein>
<comment type="caution">
    <text evidence="2">The sequence shown here is derived from an EMBL/GenBank/DDBJ whole genome shotgun (WGS) entry which is preliminary data.</text>
</comment>
<dbReference type="PANTHER" id="PTHR31212:SF4">
    <property type="entry name" value="ALPHA-KETOGLUTARATE-DEPENDENT DIOXYGENASE ALKB HOMOLOG 3"/>
    <property type="match status" value="1"/>
</dbReference>
<evidence type="ECO:0000259" key="1">
    <source>
        <dbReference type="PROSITE" id="PS51471"/>
    </source>
</evidence>
<gene>
    <name evidence="2" type="ORF">B1992_08510</name>
</gene>
<dbReference type="RefSeq" id="WP_162311057.1">
    <property type="nucleotide sequence ID" value="NZ_JACHGU010000001.1"/>
</dbReference>
<dbReference type="PANTHER" id="PTHR31212">
    <property type="entry name" value="ALPHA-KETOGLUTARATE-DEPENDENT DIOXYGENASE ALKB HOMOLOG 3"/>
    <property type="match status" value="1"/>
</dbReference>
<organism evidence="2 3">
    <name type="scientific">Pseudoxanthomonas broegbernensis</name>
    <dbReference type="NCBI Taxonomy" id="83619"/>
    <lineage>
        <taxon>Bacteria</taxon>
        <taxon>Pseudomonadati</taxon>
        <taxon>Pseudomonadota</taxon>
        <taxon>Gammaproteobacteria</taxon>
        <taxon>Lysobacterales</taxon>
        <taxon>Lysobacteraceae</taxon>
        <taxon>Pseudoxanthomonas</taxon>
    </lineage>
</organism>
<proteinExistence type="predicted"/>
<keyword evidence="2" id="KW-0223">Dioxygenase</keyword>
<dbReference type="InterPro" id="IPR027450">
    <property type="entry name" value="AlkB-like"/>
</dbReference>